<dbReference type="OrthoDB" id="47276at2759"/>
<protein>
    <submittedName>
        <fullName evidence="1">Uncharacterized protein</fullName>
    </submittedName>
</protein>
<keyword evidence="2" id="KW-1185">Reference proteome</keyword>
<dbReference type="EMBL" id="GG681830">
    <property type="protein sequence ID" value="EER04185.1"/>
    <property type="molecule type" value="Genomic_DNA"/>
</dbReference>
<dbReference type="InterPro" id="IPR036322">
    <property type="entry name" value="WD40_repeat_dom_sf"/>
</dbReference>
<dbReference type="AlphaFoldDB" id="C5LGJ9"/>
<evidence type="ECO:0000313" key="1">
    <source>
        <dbReference type="EMBL" id="EER04185.1"/>
    </source>
</evidence>
<evidence type="ECO:0000313" key="2">
    <source>
        <dbReference type="Proteomes" id="UP000007800"/>
    </source>
</evidence>
<name>C5LGJ9_PERM5</name>
<proteinExistence type="predicted"/>
<reference evidence="1 2" key="1">
    <citation type="submission" date="2008-07" db="EMBL/GenBank/DDBJ databases">
        <authorList>
            <person name="El-Sayed N."/>
            <person name="Caler E."/>
            <person name="Inman J."/>
            <person name="Amedeo P."/>
            <person name="Hass B."/>
            <person name="Wortman J."/>
        </authorList>
    </citation>
    <scope>NUCLEOTIDE SEQUENCE [LARGE SCALE GENOMIC DNA]</scope>
    <source>
        <strain evidence="2">ATCC 50983 / TXsc</strain>
    </source>
</reference>
<dbReference type="InParanoid" id="C5LGJ9"/>
<dbReference type="Gene3D" id="2.130.10.10">
    <property type="entry name" value="YVTN repeat-like/Quinoprotein amine dehydrogenase"/>
    <property type="match status" value="1"/>
</dbReference>
<sequence>MDESLQADFFQYLSRIGRNGVMKSVSAQVATSKSREGENNMNINFTCQAWLSDDRSCLCALATTKGFVIVWNYEDRKCEIHEKFDEEVCCVAIHPNGFGMIVALAGRIRLMNLLMDAIQPYKDLPVRNSREVKYAHGGHLFAVAGSANQVQIYKTYSAELFCTTIAGGQATMLGSVGMQEALAAAGLGGLRTAGKWISFDGA</sequence>
<organism evidence="2">
    <name type="scientific">Perkinsus marinus (strain ATCC 50983 / TXsc)</name>
    <dbReference type="NCBI Taxonomy" id="423536"/>
    <lineage>
        <taxon>Eukaryota</taxon>
        <taxon>Sar</taxon>
        <taxon>Alveolata</taxon>
        <taxon>Perkinsozoa</taxon>
        <taxon>Perkinsea</taxon>
        <taxon>Perkinsida</taxon>
        <taxon>Perkinsidae</taxon>
        <taxon>Perkinsus</taxon>
    </lineage>
</organism>
<accession>C5LGJ9</accession>
<dbReference type="InterPro" id="IPR052993">
    <property type="entry name" value="CFA-57"/>
</dbReference>
<dbReference type="PANTHER" id="PTHR32215">
    <property type="entry name" value="CILIA- AND FLAGELLA-ASSOCIATED PROTEIN 57"/>
    <property type="match status" value="1"/>
</dbReference>
<dbReference type="GeneID" id="9045587"/>
<gene>
    <name evidence="1" type="ORF">Pmar_PMAR019603</name>
</gene>
<dbReference type="PANTHER" id="PTHR32215:SF0">
    <property type="entry name" value="CILIA- AND FLAGELLA-ASSOCIATED PROTEIN 57"/>
    <property type="match status" value="1"/>
</dbReference>
<dbReference type="SUPFAM" id="SSF50978">
    <property type="entry name" value="WD40 repeat-like"/>
    <property type="match status" value="1"/>
</dbReference>
<dbReference type="InterPro" id="IPR015943">
    <property type="entry name" value="WD40/YVTN_repeat-like_dom_sf"/>
</dbReference>
<dbReference type="Proteomes" id="UP000007800">
    <property type="component" value="Unassembled WGS sequence"/>
</dbReference>
<dbReference type="RefSeq" id="XP_002772369.1">
    <property type="nucleotide sequence ID" value="XM_002772323.1"/>
</dbReference>